<dbReference type="GO" id="GO:0004623">
    <property type="term" value="F:phospholipase A2 activity"/>
    <property type="evidence" value="ECO:0007669"/>
    <property type="project" value="InterPro"/>
</dbReference>
<keyword evidence="3" id="KW-1185">Reference proteome</keyword>
<dbReference type="GO" id="GO:0006644">
    <property type="term" value="P:phospholipid metabolic process"/>
    <property type="evidence" value="ECO:0007669"/>
    <property type="project" value="InterPro"/>
</dbReference>
<organism evidence="2 3">
    <name type="scientific">Oceanobacillus chungangensis</name>
    <dbReference type="NCBI Taxonomy" id="1229152"/>
    <lineage>
        <taxon>Bacteria</taxon>
        <taxon>Bacillati</taxon>
        <taxon>Bacillota</taxon>
        <taxon>Bacilli</taxon>
        <taxon>Bacillales</taxon>
        <taxon>Bacillaceae</taxon>
        <taxon>Oceanobacillus</taxon>
    </lineage>
</organism>
<dbReference type="SUPFAM" id="SSF48619">
    <property type="entry name" value="Phospholipase A2, PLA2"/>
    <property type="match status" value="1"/>
</dbReference>
<dbReference type="Pfam" id="PF08398">
    <property type="entry name" value="Phospholip_A2_4"/>
    <property type="match status" value="1"/>
</dbReference>
<dbReference type="AlphaFoldDB" id="A0A3D8PUM6"/>
<comment type="caution">
    <text evidence="2">The sequence shown here is derived from an EMBL/GenBank/DDBJ whole genome shotgun (WGS) entry which is preliminary data.</text>
</comment>
<evidence type="ECO:0000313" key="3">
    <source>
        <dbReference type="Proteomes" id="UP000256520"/>
    </source>
</evidence>
<accession>A0A3D8PUM6</accession>
<dbReference type="RefSeq" id="WP_115749053.1">
    <property type="nucleotide sequence ID" value="NZ_PIOD01000006.1"/>
</dbReference>
<evidence type="ECO:0000259" key="1">
    <source>
        <dbReference type="Pfam" id="PF08398"/>
    </source>
</evidence>
<sequence>MNRRRRRSPRFCIFPGYNWCGPGCSGPGNPINAVDAACKEHDICYQKTRDYCRCDDQFVNRLAKLQNPYTEEGRHARLMHQYMRIQRDINCLFR</sequence>
<dbReference type="OrthoDB" id="5125543at2"/>
<dbReference type="InterPro" id="IPR013607">
    <property type="entry name" value="Phospholipase_A2-like"/>
</dbReference>
<proteinExistence type="predicted"/>
<dbReference type="InterPro" id="IPR036444">
    <property type="entry name" value="PLipase_A2_dom_sf"/>
</dbReference>
<reference evidence="3" key="1">
    <citation type="submission" date="2017-11" db="EMBL/GenBank/DDBJ databases">
        <authorList>
            <person name="Zhu W."/>
        </authorList>
    </citation>
    <scope>NUCLEOTIDE SEQUENCE [LARGE SCALE GENOMIC DNA]</scope>
    <source>
        <strain evidence="3">CAU 1051</strain>
    </source>
</reference>
<dbReference type="EMBL" id="PIOD01000006">
    <property type="protein sequence ID" value="RDW19704.1"/>
    <property type="molecule type" value="Genomic_DNA"/>
</dbReference>
<dbReference type="Gene3D" id="1.20.90.10">
    <property type="entry name" value="Phospholipase A2 domain"/>
    <property type="match status" value="1"/>
</dbReference>
<name>A0A3D8PUM6_9BACI</name>
<dbReference type="GO" id="GO:0050482">
    <property type="term" value="P:arachidonate secretion"/>
    <property type="evidence" value="ECO:0007669"/>
    <property type="project" value="InterPro"/>
</dbReference>
<protein>
    <submittedName>
        <fullName evidence="2">Phospholipase</fullName>
    </submittedName>
</protein>
<dbReference type="GO" id="GO:0005198">
    <property type="term" value="F:structural molecule activity"/>
    <property type="evidence" value="ECO:0007669"/>
    <property type="project" value="InterPro"/>
</dbReference>
<evidence type="ECO:0000313" key="2">
    <source>
        <dbReference type="EMBL" id="RDW19704.1"/>
    </source>
</evidence>
<feature type="domain" description="Phospholipase A2-like" evidence="1">
    <location>
        <begin position="14"/>
        <end position="51"/>
    </location>
</feature>
<gene>
    <name evidence="2" type="ORF">CWR45_06405</name>
</gene>
<dbReference type="Proteomes" id="UP000256520">
    <property type="component" value="Unassembled WGS sequence"/>
</dbReference>